<dbReference type="Pfam" id="PF03864">
    <property type="entry name" value="Phage_cap_E"/>
    <property type="match status" value="1"/>
</dbReference>
<gene>
    <name evidence="1" type="ORF">GCM10011532_04360</name>
</gene>
<name>A0ABQ1WCL7_9FLAO</name>
<evidence type="ECO:0000313" key="2">
    <source>
        <dbReference type="Proteomes" id="UP000605733"/>
    </source>
</evidence>
<dbReference type="Proteomes" id="UP000605733">
    <property type="component" value="Unassembled WGS sequence"/>
</dbReference>
<organism evidence="1 2">
    <name type="scientific">Christiangramia forsetii</name>
    <dbReference type="NCBI Taxonomy" id="411153"/>
    <lineage>
        <taxon>Bacteria</taxon>
        <taxon>Pseudomonadati</taxon>
        <taxon>Bacteroidota</taxon>
        <taxon>Flavobacteriia</taxon>
        <taxon>Flavobacteriales</taxon>
        <taxon>Flavobacteriaceae</taxon>
        <taxon>Christiangramia</taxon>
    </lineage>
</organism>
<dbReference type="EMBL" id="BMIX01000001">
    <property type="protein sequence ID" value="GGG24264.1"/>
    <property type="molecule type" value="Genomic_DNA"/>
</dbReference>
<proteinExistence type="predicted"/>
<evidence type="ECO:0000313" key="1">
    <source>
        <dbReference type="EMBL" id="GGG24264.1"/>
    </source>
</evidence>
<dbReference type="RefSeq" id="WP_011710295.1">
    <property type="nucleotide sequence ID" value="NZ_BMIX01000001.1"/>
</dbReference>
<sequence>MAVSIFKDLIDEYMEGVVLAQYEKVNGSKDAPAYDHERYLTPEYSADMSYSSVSGNYTRITADFVSYDSPLPVKSRATVKSASGEVPKMGMKFVLGEKEMNTLRILRRDPGRKKELARKVFNDSENGIYGIKELIEEAMYVGFSGGAMLIPQENNTGTAVRASYDIPKENQFGVTGKWSNPDSKPISDLRRIKKAARAKGEYPNTIWMGADTLDNLLDNLQIKAQFAWNNSFSGDNPNIPTLDEDQIRGLLSRTLGMNLIVVERTFVHQKNKQRIVTEGWEKNMVVLTTGTNIGSLVYSTLAEEEFPVEDVQYQKANDYILVKNWGTTDPVSHATGAEAIVFPVLQNVESFFYINAEEADASDDVQVEGDAVYTYKETDYTKASVVAGLNATGEVPESNVDQADSTLTGKINKLSEAGIEKFEAELVASV</sequence>
<evidence type="ECO:0008006" key="3">
    <source>
        <dbReference type="Google" id="ProtNLM"/>
    </source>
</evidence>
<dbReference type="Gene3D" id="3.90.1690.10">
    <property type="entry name" value="phage-related protein like domain"/>
    <property type="match status" value="1"/>
</dbReference>
<keyword evidence="2" id="KW-1185">Reference proteome</keyword>
<protein>
    <recommendedName>
        <fullName evidence="3">Capsid protein</fullName>
    </recommendedName>
</protein>
<dbReference type="InterPro" id="IPR053738">
    <property type="entry name" value="Lambda_capsid_assembly"/>
</dbReference>
<reference evidence="2" key="1">
    <citation type="journal article" date="2019" name="Int. J. Syst. Evol. Microbiol.">
        <title>The Global Catalogue of Microorganisms (GCM) 10K type strain sequencing project: providing services to taxonomists for standard genome sequencing and annotation.</title>
        <authorList>
            <consortium name="The Broad Institute Genomics Platform"/>
            <consortium name="The Broad Institute Genome Sequencing Center for Infectious Disease"/>
            <person name="Wu L."/>
            <person name="Ma J."/>
        </authorList>
    </citation>
    <scope>NUCLEOTIDE SEQUENCE [LARGE SCALE GENOMIC DNA]</scope>
    <source>
        <strain evidence="2">CGMCC 1.15422</strain>
    </source>
</reference>
<dbReference type="InterPro" id="IPR005564">
    <property type="entry name" value="Major_capsid_GpE"/>
</dbReference>
<comment type="caution">
    <text evidence="1">The sequence shown here is derived from an EMBL/GenBank/DDBJ whole genome shotgun (WGS) entry which is preliminary data.</text>
</comment>
<accession>A0ABQ1WCL7</accession>